<evidence type="ECO:0000313" key="3">
    <source>
        <dbReference type="EMBL" id="AKH49375.1"/>
    </source>
</evidence>
<accession>A0A0F7LA11</accession>
<evidence type="ECO:0000256" key="2">
    <source>
        <dbReference type="SAM" id="MobiDB-lite"/>
    </source>
</evidence>
<organism evidence="3 4">
    <name type="scientific">Escherichia phage pro483</name>
    <dbReference type="NCBI Taxonomy" id="1649240"/>
    <lineage>
        <taxon>Viruses</taxon>
        <taxon>Duplodnaviria</taxon>
        <taxon>Heunggongvirae</taxon>
        <taxon>Uroviricota</taxon>
        <taxon>Caudoviricetes</taxon>
        <taxon>Peduoviridae</taxon>
        <taxon>Peduovirus</taxon>
        <taxon>Peduovirus pro483</taxon>
    </lineage>
</organism>
<keyword evidence="4" id="KW-1185">Reference proteome</keyword>
<name>A0A0F7LA11_9CAUD</name>
<evidence type="ECO:0000313" key="4">
    <source>
        <dbReference type="Proteomes" id="UP000204159"/>
    </source>
</evidence>
<gene>
    <name evidence="3" type="ORF">pro483_15</name>
</gene>
<reference evidence="3 4" key="1">
    <citation type="submission" date="2015-04" db="EMBL/GenBank/DDBJ databases">
        <title>Characterization and genome sequencing of two novel prophages of avian pathogenic Escherichia coli (APEC).</title>
        <authorList>
            <person name="Chen M."/>
            <person name="Zhang W."/>
        </authorList>
    </citation>
    <scope>NUCLEOTIDE SEQUENCE [LARGE SCALE GENOMIC DNA]</scope>
</reference>
<proteinExistence type="predicted"/>
<protein>
    <submittedName>
        <fullName evidence="3">Capsid scaffolding protein</fullName>
    </submittedName>
</protein>
<dbReference type="OrthoDB" id="6820at10239"/>
<sequence>MRIVGKLMPTCDSSNHYSGLLTMAKKVSKFFRIGVEGDTCDGRVISAQDIQEMAETFDPRVYGCRINLEHLRGVLPDGIFKRYGDVVELKAEKIDDDSALKGKWALFAKITPTDDLIAMNKAAQKVYTSMEIQPNFANTGKCYLVGLAVTDDPASLGTEYLEFCRTAKHNPLNRFKLSPENLISVATPVELEFEDLPETVFTALTEKVKSIFGRKQASDDARLNDVHEAVTAVAEHVQEKLSATEQRLAEMETAFSALKQDVTDRADETSQAFTRLKNSLDHTESLTQQRRSKATGGGGDALMTNC</sequence>
<dbReference type="KEGG" id="vg:26638399"/>
<feature type="coiled-coil region" evidence="1">
    <location>
        <begin position="234"/>
        <end position="261"/>
    </location>
</feature>
<dbReference type="InterPro" id="IPR009228">
    <property type="entry name" value="Capsid_scaffold_GpO"/>
</dbReference>
<keyword evidence="1" id="KW-0175">Coiled coil</keyword>
<dbReference type="GO" id="GO:0019069">
    <property type="term" value="P:viral capsid assembly"/>
    <property type="evidence" value="ECO:0007669"/>
    <property type="project" value="InterPro"/>
</dbReference>
<evidence type="ECO:0000256" key="1">
    <source>
        <dbReference type="SAM" id="Coils"/>
    </source>
</evidence>
<feature type="region of interest" description="Disordered" evidence="2">
    <location>
        <begin position="281"/>
        <end position="306"/>
    </location>
</feature>
<dbReference type="RefSeq" id="YP_009211912.1">
    <property type="nucleotide sequence ID" value="NC_028943.1"/>
</dbReference>
<dbReference type="Proteomes" id="UP000204159">
    <property type="component" value="Segment"/>
</dbReference>
<dbReference type="Pfam" id="PF05929">
    <property type="entry name" value="Phage_GPO"/>
    <property type="match status" value="1"/>
</dbReference>
<dbReference type="GeneID" id="26638399"/>
<dbReference type="EMBL" id="KR073661">
    <property type="protein sequence ID" value="AKH49375.1"/>
    <property type="molecule type" value="Genomic_DNA"/>
</dbReference>